<dbReference type="Proteomes" id="UP000442695">
    <property type="component" value="Unassembled WGS sequence"/>
</dbReference>
<proteinExistence type="predicted"/>
<sequence>MASHNVVHSNAFNFQSFVQNSVDPRTGQYTLGIALPALIGNELAGPQLPLRLFFSPMNDEDTGFGKGWSAIHEPHLSHDGAAGYRGISGEQFHGRRAS</sequence>
<organism evidence="1 2">
    <name type="scientific">Pseudomonas putida</name>
    <name type="common">Arthrobacter siderocapsulatus</name>
    <dbReference type="NCBI Taxonomy" id="303"/>
    <lineage>
        <taxon>Bacteria</taxon>
        <taxon>Pseudomonadati</taxon>
        <taxon>Pseudomonadota</taxon>
        <taxon>Gammaproteobacteria</taxon>
        <taxon>Pseudomonadales</taxon>
        <taxon>Pseudomonadaceae</taxon>
        <taxon>Pseudomonas</taxon>
    </lineage>
</organism>
<reference evidence="1 2" key="1">
    <citation type="submission" date="2019-12" db="EMBL/GenBank/DDBJ databases">
        <authorList>
            <person name="Woiski C."/>
        </authorList>
    </citation>
    <scope>NUCLEOTIDE SEQUENCE [LARGE SCALE GENOMIC DNA]</scope>
    <source>
        <strain evidence="1 2">BOE100</strain>
    </source>
</reference>
<dbReference type="RefSeq" id="WP_156860009.1">
    <property type="nucleotide sequence ID" value="NZ_WOWR01000085.1"/>
</dbReference>
<dbReference type="AlphaFoldDB" id="A0A7V8E9Q0"/>
<protein>
    <submittedName>
        <fullName evidence="1">Uncharacterized protein</fullName>
    </submittedName>
</protein>
<accession>A0A7V8E9Q0</accession>
<name>A0A7V8E9Q0_PSEPU</name>
<comment type="caution">
    <text evidence="1">The sequence shown here is derived from an EMBL/GenBank/DDBJ whole genome shotgun (WGS) entry which is preliminary data.</text>
</comment>
<gene>
    <name evidence="1" type="ORF">GN299_31790</name>
</gene>
<evidence type="ECO:0000313" key="2">
    <source>
        <dbReference type="Proteomes" id="UP000442695"/>
    </source>
</evidence>
<dbReference type="EMBL" id="WOWR01000085">
    <property type="protein sequence ID" value="KAF0250830.1"/>
    <property type="molecule type" value="Genomic_DNA"/>
</dbReference>
<evidence type="ECO:0000313" key="1">
    <source>
        <dbReference type="EMBL" id="KAF0250830.1"/>
    </source>
</evidence>